<keyword evidence="2" id="KW-1185">Reference proteome</keyword>
<dbReference type="GeneID" id="76833981"/>
<organism evidence="1 2">
    <name type="scientific">Methanogenium organophilum</name>
    <dbReference type="NCBI Taxonomy" id="2199"/>
    <lineage>
        <taxon>Archaea</taxon>
        <taxon>Methanobacteriati</taxon>
        <taxon>Methanobacteriota</taxon>
        <taxon>Stenosarchaea group</taxon>
        <taxon>Methanomicrobia</taxon>
        <taxon>Methanomicrobiales</taxon>
        <taxon>Methanomicrobiaceae</taxon>
        <taxon>Methanogenium</taxon>
    </lineage>
</organism>
<dbReference type="Proteomes" id="UP001163096">
    <property type="component" value="Chromosome"/>
</dbReference>
<dbReference type="InterPro" id="IPR051404">
    <property type="entry name" value="TA_system_antitoxin"/>
</dbReference>
<dbReference type="KEGG" id="mou:OU421_02725"/>
<name>A0A9X9S5B5_METOG</name>
<evidence type="ECO:0000313" key="2">
    <source>
        <dbReference type="Proteomes" id="UP001163096"/>
    </source>
</evidence>
<evidence type="ECO:0000313" key="1">
    <source>
        <dbReference type="EMBL" id="WAI01806.1"/>
    </source>
</evidence>
<dbReference type="PANTHER" id="PTHR34504">
    <property type="entry name" value="ANTITOXIN HICB"/>
    <property type="match status" value="1"/>
</dbReference>
<protein>
    <submittedName>
        <fullName evidence="1">Type II toxin-antitoxin system HicB family antitoxin</fullName>
    </submittedName>
</protein>
<dbReference type="InterPro" id="IPR035069">
    <property type="entry name" value="TTHA1013/TTHA0281-like"/>
</dbReference>
<dbReference type="SUPFAM" id="SSF143100">
    <property type="entry name" value="TTHA1013/TTHA0281-like"/>
    <property type="match status" value="1"/>
</dbReference>
<dbReference type="PANTHER" id="PTHR34504:SF2">
    <property type="entry name" value="UPF0150 PROTEIN SSL0259"/>
    <property type="match status" value="1"/>
</dbReference>
<reference evidence="1" key="1">
    <citation type="submission" date="2022-11" db="EMBL/GenBank/DDBJ databases">
        <title>Complete genome sequence of Methanogenium organophilum DSM 3596.</title>
        <authorList>
            <person name="Chen S.-C."/>
            <person name="Lai S.-J."/>
            <person name="You Y.-T."/>
        </authorList>
    </citation>
    <scope>NUCLEOTIDE SEQUENCE</scope>
    <source>
        <strain evidence="1">DSM 3596</strain>
    </source>
</reference>
<sequence>MQKQLTAIIEKEDDGYVSFCPEYDIASQGSTVEEARKNLHEALQLFFETASPQEIQSRFHGEIYITRMDVAIG</sequence>
<gene>
    <name evidence="1" type="ORF">OU421_02725</name>
</gene>
<dbReference type="AlphaFoldDB" id="A0A9X9S5B5"/>
<accession>A0A9X9S5B5</accession>
<proteinExistence type="predicted"/>
<dbReference type="RefSeq" id="WP_268187081.1">
    <property type="nucleotide sequence ID" value="NZ_CP113361.1"/>
</dbReference>
<dbReference type="Gene3D" id="3.30.160.250">
    <property type="match status" value="1"/>
</dbReference>
<dbReference type="EMBL" id="CP113361">
    <property type="protein sequence ID" value="WAI01806.1"/>
    <property type="molecule type" value="Genomic_DNA"/>
</dbReference>